<feature type="compositionally biased region" description="Basic and acidic residues" evidence="18">
    <location>
        <begin position="575"/>
        <end position="590"/>
    </location>
</feature>
<reference evidence="20 21" key="1">
    <citation type="journal article" date="2018" name="G3 (Bethesda)">
        <title>Phylogenetic and Phylogenomic Definition of Rhizopus Species.</title>
        <authorList>
            <person name="Gryganskyi A.P."/>
            <person name="Golan J."/>
            <person name="Dolatabadi S."/>
            <person name="Mondo S."/>
            <person name="Robb S."/>
            <person name="Idnurm A."/>
            <person name="Muszewska A."/>
            <person name="Steczkiewicz K."/>
            <person name="Masonjones S."/>
            <person name="Liao H.L."/>
            <person name="Gajdeczka M.T."/>
            <person name="Anike F."/>
            <person name="Vuek A."/>
            <person name="Anishchenko I.M."/>
            <person name="Voigt K."/>
            <person name="de Hoog G.S."/>
            <person name="Smith M.E."/>
            <person name="Heitman J."/>
            <person name="Vilgalys R."/>
            <person name="Stajich J.E."/>
        </authorList>
    </citation>
    <scope>NUCLEOTIDE SEQUENCE [LARGE SCALE GENOMIC DNA]</scope>
    <source>
        <strain evidence="20 21">LSU 92-RS-03</strain>
    </source>
</reference>
<keyword evidence="11" id="KW-0067">ATP-binding</keyword>
<dbReference type="GO" id="GO:0031966">
    <property type="term" value="C:mitochondrial membrane"/>
    <property type="evidence" value="ECO:0007669"/>
    <property type="project" value="UniProtKB-SubCell"/>
</dbReference>
<comment type="subcellular location">
    <subcellularLocation>
        <location evidence="1">Mitochondrion membrane</location>
        <topology evidence="1">Multi-pass membrane protein</topology>
    </subcellularLocation>
</comment>
<evidence type="ECO:0000259" key="19">
    <source>
        <dbReference type="PROSITE" id="PS50011"/>
    </source>
</evidence>
<feature type="repeat" description="Solcar" evidence="17">
    <location>
        <begin position="822"/>
        <end position="908"/>
    </location>
</feature>
<evidence type="ECO:0000313" key="21">
    <source>
        <dbReference type="Proteomes" id="UP000253551"/>
    </source>
</evidence>
<dbReference type="EC" id="2.7.11.1" evidence="3"/>
<gene>
    <name evidence="20" type="primary">IKS1</name>
    <name evidence="20" type="ORF">CU098_012510</name>
</gene>
<feature type="domain" description="Protein kinase" evidence="19">
    <location>
        <begin position="206"/>
        <end position="556"/>
    </location>
</feature>
<evidence type="ECO:0000313" key="20">
    <source>
        <dbReference type="EMBL" id="RCI05148.1"/>
    </source>
</evidence>
<evidence type="ECO:0000256" key="4">
    <source>
        <dbReference type="ARBA" id="ARBA00022448"/>
    </source>
</evidence>
<evidence type="ECO:0000256" key="14">
    <source>
        <dbReference type="ARBA" id="ARBA00023136"/>
    </source>
</evidence>
<keyword evidence="10 20" id="KW-0418">Kinase</keyword>
<keyword evidence="14 17" id="KW-0472">Membrane</keyword>
<dbReference type="Gene3D" id="1.50.40.10">
    <property type="entry name" value="Mitochondrial carrier domain"/>
    <property type="match status" value="1"/>
</dbReference>
<keyword evidence="9" id="KW-0547">Nucleotide-binding</keyword>
<dbReference type="InterPro" id="IPR023395">
    <property type="entry name" value="MCP_dom_sf"/>
</dbReference>
<dbReference type="Pfam" id="PF00153">
    <property type="entry name" value="Mito_carr"/>
    <property type="match status" value="3"/>
</dbReference>
<evidence type="ECO:0000256" key="7">
    <source>
        <dbReference type="ARBA" id="ARBA00022692"/>
    </source>
</evidence>
<dbReference type="GO" id="GO:1990575">
    <property type="term" value="P:mitochondrial L-ornithine transmembrane transport"/>
    <property type="evidence" value="ECO:0007669"/>
    <property type="project" value="TreeGrafter"/>
</dbReference>
<evidence type="ECO:0000256" key="13">
    <source>
        <dbReference type="ARBA" id="ARBA00023128"/>
    </source>
</evidence>
<evidence type="ECO:0000256" key="11">
    <source>
        <dbReference type="ARBA" id="ARBA00022840"/>
    </source>
</evidence>
<evidence type="ECO:0000256" key="10">
    <source>
        <dbReference type="ARBA" id="ARBA00022777"/>
    </source>
</evidence>
<dbReference type="SUPFAM" id="SSF56112">
    <property type="entry name" value="Protein kinase-like (PK-like)"/>
    <property type="match status" value="1"/>
</dbReference>
<comment type="similarity">
    <text evidence="2">Belongs to the mitochondrial carrier (TC 2.A.29) family.</text>
</comment>
<keyword evidence="6" id="KW-0808">Transferase</keyword>
<dbReference type="PROSITE" id="PS50011">
    <property type="entry name" value="PROTEIN_KINASE_DOM"/>
    <property type="match status" value="1"/>
</dbReference>
<dbReference type="Proteomes" id="UP000253551">
    <property type="component" value="Unassembled WGS sequence"/>
</dbReference>
<evidence type="ECO:0000256" key="12">
    <source>
        <dbReference type="ARBA" id="ARBA00022989"/>
    </source>
</evidence>
<keyword evidence="5" id="KW-0723">Serine/threonine-protein kinase</keyword>
<accession>A0A367KSG7</accession>
<feature type="repeat" description="Solcar" evidence="17">
    <location>
        <begin position="730"/>
        <end position="814"/>
    </location>
</feature>
<dbReference type="GO" id="GO:0005524">
    <property type="term" value="F:ATP binding"/>
    <property type="evidence" value="ECO:0007669"/>
    <property type="project" value="UniProtKB-KW"/>
</dbReference>
<dbReference type="PANTHER" id="PTHR45624:SF45">
    <property type="entry name" value="MITOCHONDRIAL CARRIER"/>
    <property type="match status" value="1"/>
</dbReference>
<keyword evidence="12" id="KW-1133">Transmembrane helix</keyword>
<evidence type="ECO:0000256" key="15">
    <source>
        <dbReference type="ARBA" id="ARBA00047899"/>
    </source>
</evidence>
<dbReference type="PANTHER" id="PTHR45624">
    <property type="entry name" value="MITOCHONDRIAL BASIC AMINO ACIDS TRANSPORTER-RELATED"/>
    <property type="match status" value="1"/>
</dbReference>
<feature type="compositionally biased region" description="Basic and acidic residues" evidence="18">
    <location>
        <begin position="320"/>
        <end position="336"/>
    </location>
</feature>
<evidence type="ECO:0000256" key="16">
    <source>
        <dbReference type="ARBA" id="ARBA00048679"/>
    </source>
</evidence>
<dbReference type="CDD" id="cd00180">
    <property type="entry name" value="PKc"/>
    <property type="match status" value="1"/>
</dbReference>
<evidence type="ECO:0000256" key="17">
    <source>
        <dbReference type="PROSITE-ProRule" id="PRU00282"/>
    </source>
</evidence>
<comment type="catalytic activity">
    <reaction evidence="16">
        <text>L-seryl-[protein] + ATP = O-phospho-L-seryl-[protein] + ADP + H(+)</text>
        <dbReference type="Rhea" id="RHEA:17989"/>
        <dbReference type="Rhea" id="RHEA-COMP:9863"/>
        <dbReference type="Rhea" id="RHEA-COMP:11604"/>
        <dbReference type="ChEBI" id="CHEBI:15378"/>
        <dbReference type="ChEBI" id="CHEBI:29999"/>
        <dbReference type="ChEBI" id="CHEBI:30616"/>
        <dbReference type="ChEBI" id="CHEBI:83421"/>
        <dbReference type="ChEBI" id="CHEBI:456216"/>
        <dbReference type="EC" id="2.7.11.1"/>
    </reaction>
</comment>
<dbReference type="SMART" id="SM00220">
    <property type="entry name" value="S_TKc"/>
    <property type="match status" value="1"/>
</dbReference>
<evidence type="ECO:0000256" key="1">
    <source>
        <dbReference type="ARBA" id="ARBA00004225"/>
    </source>
</evidence>
<dbReference type="EMBL" id="PJQM01000467">
    <property type="protein sequence ID" value="RCI05148.1"/>
    <property type="molecule type" value="Genomic_DNA"/>
</dbReference>
<evidence type="ECO:0000256" key="2">
    <source>
        <dbReference type="ARBA" id="ARBA00006375"/>
    </source>
</evidence>
<feature type="region of interest" description="Disordered" evidence="18">
    <location>
        <begin position="315"/>
        <end position="337"/>
    </location>
</feature>
<dbReference type="SUPFAM" id="SSF103506">
    <property type="entry name" value="Mitochondrial carrier"/>
    <property type="match status" value="1"/>
</dbReference>
<dbReference type="InterPro" id="IPR050567">
    <property type="entry name" value="Mitochondrial_Carrier"/>
</dbReference>
<dbReference type="GO" id="GO:0000064">
    <property type="term" value="F:L-ornithine transmembrane transporter activity"/>
    <property type="evidence" value="ECO:0007669"/>
    <property type="project" value="TreeGrafter"/>
</dbReference>
<keyword evidence="4" id="KW-0813">Transport</keyword>
<dbReference type="InterPro" id="IPR018108">
    <property type="entry name" value="MCP_transmembrane"/>
</dbReference>
<dbReference type="PROSITE" id="PS50920">
    <property type="entry name" value="SOLCAR"/>
    <property type="match status" value="3"/>
</dbReference>
<dbReference type="OrthoDB" id="1405469at2759"/>
<dbReference type="GO" id="GO:0004674">
    <property type="term" value="F:protein serine/threonine kinase activity"/>
    <property type="evidence" value="ECO:0007669"/>
    <property type="project" value="UniProtKB-KW"/>
</dbReference>
<dbReference type="InterPro" id="IPR008271">
    <property type="entry name" value="Ser/Thr_kinase_AS"/>
</dbReference>
<keyword evidence="13" id="KW-0496">Mitochondrion</keyword>
<name>A0A367KSG7_RHIST</name>
<evidence type="ECO:0000256" key="6">
    <source>
        <dbReference type="ARBA" id="ARBA00022679"/>
    </source>
</evidence>
<sequence length="914" mass="102960">TIHSNKRRASESEASGTLALISGQQFIRIPPPLPYLPSDYQPSPESPRRNLVLSKRQRSLSTGHYLTIEHVEEPSSSHFELVPYREWTVISQNSAKGQMVLYSPDSQSVTVQNFSPEQDFDNQTTAPTNLSTEEEKCPYCHRPLAKNNNVPEYMDQNYFRLLASSTSESLSSPVGSNTFSPEIEQLDPSINLNQNAFNQGYYSKFFGELKKLGKGFRGSVFLCEHMLDGVKLGKYAVKKVAIGDNHSWLVKMLREVHLLERLRHPNVVTYKHSWLELCQLSPFGPDVPCLFILMECANGGNLEEYFEPLVTPIPSTQKKSTKESKRDRIKRQLREQDEFEQPPVGKRLLTMTEIGSLFLDIVQGLAHLHQQNIVHRDLKPPNLLLQYDQRNRSGYHGIPRVLISDFGECEDLDHEVPADNRTGATGTLEFMAPEHVLLDARGRNTVDYSPKADMWSLGMVLYYLCYSRLPYNNIDDVDILRQEILAFQEISFPRSRLDLYKDKENTLYLDALNNSEIDTDIPNELKLLMRLLLSVDPVKRPSCNEILVKIRERTMFSWSRSEPSTSTETNITEEPELKRSVQDPVKENTVRKRHKTSSAREPEFSSGGLLMGLPSQVQPSWIFTDKQYAKIIKSITAVLKHVLLSSFSFGGMANVLVGQPLDTIKVRLQLDSTRFKGAWDCAVQMTEKEGFLSLYKGMASPLVGIGAVNALLFASNSAIKKQLSVNDEILPYHKIAIAGAGAGVINSVLASPVELLKIKLQAHSTRFTGPIDCATFLIRRDGVRGLFRGLWATVVREIPAYAGFYTGFEVVKRHWTQGGREATVVELMTAGAVGGIGYWVFCYPLDVVKSMVQNQTEAPKGFYVIQVLKQIYARDQFRGLFRGITPTILRSIPAAAATFTAYELSLRAFQANGW</sequence>
<evidence type="ECO:0000256" key="9">
    <source>
        <dbReference type="ARBA" id="ARBA00022741"/>
    </source>
</evidence>
<dbReference type="PROSITE" id="PS00108">
    <property type="entry name" value="PROTEIN_KINASE_ST"/>
    <property type="match status" value="1"/>
</dbReference>
<proteinExistence type="inferred from homology"/>
<evidence type="ECO:0000256" key="18">
    <source>
        <dbReference type="SAM" id="MobiDB-lite"/>
    </source>
</evidence>
<dbReference type="InterPro" id="IPR000719">
    <property type="entry name" value="Prot_kinase_dom"/>
</dbReference>
<dbReference type="FunFam" id="3.30.200.20:FF:000306">
    <property type="entry name" value="IKS protein kinase"/>
    <property type="match status" value="1"/>
</dbReference>
<keyword evidence="7 17" id="KW-0812">Transmembrane</keyword>
<comment type="catalytic activity">
    <reaction evidence="15">
        <text>L-threonyl-[protein] + ATP = O-phospho-L-threonyl-[protein] + ADP + H(+)</text>
        <dbReference type="Rhea" id="RHEA:46608"/>
        <dbReference type="Rhea" id="RHEA-COMP:11060"/>
        <dbReference type="Rhea" id="RHEA-COMP:11605"/>
        <dbReference type="ChEBI" id="CHEBI:15378"/>
        <dbReference type="ChEBI" id="CHEBI:30013"/>
        <dbReference type="ChEBI" id="CHEBI:30616"/>
        <dbReference type="ChEBI" id="CHEBI:61977"/>
        <dbReference type="ChEBI" id="CHEBI:456216"/>
        <dbReference type="EC" id="2.7.11.1"/>
    </reaction>
</comment>
<evidence type="ECO:0000256" key="8">
    <source>
        <dbReference type="ARBA" id="ARBA00022737"/>
    </source>
</evidence>
<dbReference type="InterPro" id="IPR011009">
    <property type="entry name" value="Kinase-like_dom_sf"/>
</dbReference>
<feature type="region of interest" description="Disordered" evidence="18">
    <location>
        <begin position="559"/>
        <end position="605"/>
    </location>
</feature>
<dbReference type="Gene3D" id="1.10.510.10">
    <property type="entry name" value="Transferase(Phosphotransferase) domain 1"/>
    <property type="match status" value="1"/>
</dbReference>
<evidence type="ECO:0000256" key="5">
    <source>
        <dbReference type="ARBA" id="ARBA00022527"/>
    </source>
</evidence>
<dbReference type="Gene3D" id="3.30.200.20">
    <property type="entry name" value="Phosphorylase Kinase, domain 1"/>
    <property type="match status" value="1"/>
</dbReference>
<feature type="non-terminal residue" evidence="20">
    <location>
        <position position="1"/>
    </location>
</feature>
<organism evidence="20 21">
    <name type="scientific">Rhizopus stolonifer</name>
    <name type="common">Rhizopus nigricans</name>
    <dbReference type="NCBI Taxonomy" id="4846"/>
    <lineage>
        <taxon>Eukaryota</taxon>
        <taxon>Fungi</taxon>
        <taxon>Fungi incertae sedis</taxon>
        <taxon>Mucoromycota</taxon>
        <taxon>Mucoromycotina</taxon>
        <taxon>Mucoromycetes</taxon>
        <taxon>Mucorales</taxon>
        <taxon>Mucorineae</taxon>
        <taxon>Rhizopodaceae</taxon>
        <taxon>Rhizopus</taxon>
    </lineage>
</organism>
<dbReference type="STRING" id="4846.A0A367KSG7"/>
<protein>
    <recommendedName>
        <fullName evidence="3">non-specific serine/threonine protein kinase</fullName>
        <ecNumber evidence="3">2.7.11.1</ecNumber>
    </recommendedName>
</protein>
<feature type="repeat" description="Solcar" evidence="17">
    <location>
        <begin position="641"/>
        <end position="722"/>
    </location>
</feature>
<keyword evidence="8" id="KW-0677">Repeat</keyword>
<evidence type="ECO:0000256" key="3">
    <source>
        <dbReference type="ARBA" id="ARBA00012513"/>
    </source>
</evidence>
<feature type="compositionally biased region" description="Polar residues" evidence="18">
    <location>
        <begin position="559"/>
        <end position="572"/>
    </location>
</feature>
<dbReference type="Pfam" id="PF00069">
    <property type="entry name" value="Pkinase"/>
    <property type="match status" value="1"/>
</dbReference>
<keyword evidence="21" id="KW-1185">Reference proteome</keyword>
<comment type="caution">
    <text evidence="20">The sequence shown here is derived from an EMBL/GenBank/DDBJ whole genome shotgun (WGS) entry which is preliminary data.</text>
</comment>
<dbReference type="AlphaFoldDB" id="A0A367KSG7"/>